<dbReference type="Gene3D" id="2.30.42.10">
    <property type="match status" value="1"/>
</dbReference>
<dbReference type="Pfam" id="PF18294">
    <property type="entry name" value="Pept_S41_N"/>
    <property type="match status" value="1"/>
</dbReference>
<dbReference type="InterPro" id="IPR041489">
    <property type="entry name" value="PDZ_6"/>
</dbReference>
<dbReference type="SUPFAM" id="SSF50156">
    <property type="entry name" value="PDZ domain-like"/>
    <property type="match status" value="1"/>
</dbReference>
<dbReference type="InterPro" id="IPR036034">
    <property type="entry name" value="PDZ_sf"/>
</dbReference>
<gene>
    <name evidence="2" type="ORF">PEDI_40410</name>
</gene>
<keyword evidence="3" id="KW-1185">Reference proteome</keyword>
<name>A0AAN5ALQ0_9BACT</name>
<feature type="domain" description="PDZ" evidence="1">
    <location>
        <begin position="90"/>
        <end position="161"/>
    </location>
</feature>
<dbReference type="Gene3D" id="3.90.226.10">
    <property type="entry name" value="2-enoyl-CoA Hydratase, Chain A, domain 1"/>
    <property type="match status" value="1"/>
</dbReference>
<dbReference type="GO" id="GO:0006508">
    <property type="term" value="P:proteolysis"/>
    <property type="evidence" value="ECO:0007669"/>
    <property type="project" value="InterPro"/>
</dbReference>
<comment type="caution">
    <text evidence="2">The sequence shown here is derived from an EMBL/GenBank/DDBJ whole genome shotgun (WGS) entry which is preliminary data.</text>
</comment>
<dbReference type="RefSeq" id="WP_338238646.1">
    <property type="nucleotide sequence ID" value="NZ_BQKE01000003.1"/>
</dbReference>
<dbReference type="PROSITE" id="PS50106">
    <property type="entry name" value="PDZ"/>
    <property type="match status" value="1"/>
</dbReference>
<dbReference type="InterPro" id="IPR005151">
    <property type="entry name" value="Tail-specific_protease"/>
</dbReference>
<dbReference type="EMBL" id="BQKE01000003">
    <property type="protein sequence ID" value="GJM63489.1"/>
    <property type="molecule type" value="Genomic_DNA"/>
</dbReference>
<dbReference type="InterPro" id="IPR041613">
    <property type="entry name" value="Pept_S41_N"/>
</dbReference>
<accession>A0AAN5ALQ0</accession>
<dbReference type="Pfam" id="PF03572">
    <property type="entry name" value="Peptidase_S41"/>
    <property type="match status" value="1"/>
</dbReference>
<dbReference type="Gene3D" id="3.30.750.170">
    <property type="match status" value="1"/>
</dbReference>
<dbReference type="AlphaFoldDB" id="A0AAN5ALQ0"/>
<reference evidence="2 3" key="1">
    <citation type="submission" date="2021-12" db="EMBL/GenBank/DDBJ databases">
        <title>Genome sequencing of bacteria with rrn-lacking chromosome and rrn-plasmid.</title>
        <authorList>
            <person name="Anda M."/>
            <person name="Iwasaki W."/>
        </authorList>
    </citation>
    <scope>NUCLEOTIDE SEQUENCE [LARGE SCALE GENOMIC DNA]</scope>
    <source>
        <strain evidence="2 3">NBRC 15940</strain>
    </source>
</reference>
<protein>
    <recommendedName>
        <fullName evidence="1">PDZ domain-containing protein</fullName>
    </recommendedName>
</protein>
<dbReference type="InterPro" id="IPR029045">
    <property type="entry name" value="ClpP/crotonase-like_dom_sf"/>
</dbReference>
<dbReference type="SMART" id="SM00228">
    <property type="entry name" value="PDZ"/>
    <property type="match status" value="1"/>
</dbReference>
<dbReference type="Proteomes" id="UP001310022">
    <property type="component" value="Unassembled WGS sequence"/>
</dbReference>
<proteinExistence type="predicted"/>
<dbReference type="PANTHER" id="PTHR32060:SF30">
    <property type="entry name" value="CARBOXY-TERMINAL PROCESSING PROTEASE CTPA"/>
    <property type="match status" value="1"/>
</dbReference>
<sequence>MNKSLFFFLLAISICFSCNNTDSNTEVSEINKYIDEVMHDQYLWSEESPVLKDISNYEPEELVKKLKVSQDRFTFIKKSYGADNARMSNDFEIEIGSGIYLGVTTDEQYFAIHVTEGSPAHNAGVRRGDEIVSVNNSSSVSAIEQLYAQEEGLNIDIEIKRNNSINDYTFQIAQIQADYVGPTEIFIKENDPSVKTGYVHYESFKSISEQALRDVFSDFAAKGVNNLILDMRYNGGGLVSTSAILASLIYPEGKAYDIYLKESFNNRYQAQNQTVTFDPQGIQNTFNKIAIIQDQNTASASESIIWCLRPYLGNKLRTFGKTTVGKDVGSFVLTEHGYDFYPIAFRITDKDDQGDYGNGILPDVVVNESLTNILNNPLNSREEYRVEAALAWIEEGEALPAKIRTEGIPLNALDGPYSQEFIERKD</sequence>
<dbReference type="GO" id="GO:0008236">
    <property type="term" value="F:serine-type peptidase activity"/>
    <property type="evidence" value="ECO:0007669"/>
    <property type="project" value="InterPro"/>
</dbReference>
<dbReference type="CDD" id="cd07561">
    <property type="entry name" value="Peptidase_S41_CPP_like"/>
    <property type="match status" value="1"/>
</dbReference>
<dbReference type="Pfam" id="PF17820">
    <property type="entry name" value="PDZ_6"/>
    <property type="match status" value="1"/>
</dbReference>
<evidence type="ECO:0000313" key="3">
    <source>
        <dbReference type="Proteomes" id="UP001310022"/>
    </source>
</evidence>
<dbReference type="InterPro" id="IPR001478">
    <property type="entry name" value="PDZ"/>
</dbReference>
<organism evidence="2 3">
    <name type="scientific">Persicobacter diffluens</name>
    <dbReference type="NCBI Taxonomy" id="981"/>
    <lineage>
        <taxon>Bacteria</taxon>
        <taxon>Pseudomonadati</taxon>
        <taxon>Bacteroidota</taxon>
        <taxon>Cytophagia</taxon>
        <taxon>Cytophagales</taxon>
        <taxon>Persicobacteraceae</taxon>
        <taxon>Persicobacter</taxon>
    </lineage>
</organism>
<dbReference type="PANTHER" id="PTHR32060">
    <property type="entry name" value="TAIL-SPECIFIC PROTEASE"/>
    <property type="match status" value="1"/>
</dbReference>
<evidence type="ECO:0000313" key="2">
    <source>
        <dbReference type="EMBL" id="GJM63489.1"/>
    </source>
</evidence>
<dbReference type="GO" id="GO:0007165">
    <property type="term" value="P:signal transduction"/>
    <property type="evidence" value="ECO:0007669"/>
    <property type="project" value="TreeGrafter"/>
</dbReference>
<dbReference type="GO" id="GO:0030288">
    <property type="term" value="C:outer membrane-bounded periplasmic space"/>
    <property type="evidence" value="ECO:0007669"/>
    <property type="project" value="TreeGrafter"/>
</dbReference>
<dbReference type="SUPFAM" id="SSF52096">
    <property type="entry name" value="ClpP/crotonase"/>
    <property type="match status" value="1"/>
</dbReference>
<dbReference type="SMART" id="SM00245">
    <property type="entry name" value="TSPc"/>
    <property type="match status" value="1"/>
</dbReference>
<dbReference type="GO" id="GO:0004175">
    <property type="term" value="F:endopeptidase activity"/>
    <property type="evidence" value="ECO:0007669"/>
    <property type="project" value="TreeGrafter"/>
</dbReference>
<evidence type="ECO:0000259" key="1">
    <source>
        <dbReference type="PROSITE" id="PS50106"/>
    </source>
</evidence>